<protein>
    <submittedName>
        <fullName evidence="4">T9SS type A sorting domain-containing protein</fullName>
    </submittedName>
</protein>
<dbReference type="Proteomes" id="UP000678679">
    <property type="component" value="Chromosome 2"/>
</dbReference>
<proteinExistence type="predicted"/>
<sequence>MNTRYTNYFCCLFLILLSTFSFEVQAQMVTTPLKNLSDAPGATITDDTLTISPKLIVKDHYVTSQRVTYVTGRLQIQKNRSLTVNAGDTLVISGGLRLKNKATLINNGNIVVKKNLRLGFNENQEDIAFSNNDGASITIGQNMWGPKPRKSSFGGTIAVNEEVRVNFDGNLFPANGKLYYGSENTNRFSDDTPNASEMSISNYFANNTHNQIHENQNVNNRSEDYINAIKNHNKRKRYLPLVGGVPNDEAAGMLVRFLVDVDLQDDDLPVELTYFNVVSKDGEVRTYWETATEINNSHFMLERSTDGRNYKVLYDKIHGAGNSNVSINYEAEDKDPIEGKIYYRLTQVDFDGKQESWVEVIYHGDKVQGEVLNIYPNPAQFQLNVAMHLLEDEKPTFEFINPATGHQVPLPEVSMTNSKASFDISEFNAGTYVMVVKLNGRVSHRSQVVILGTGNRSKEEDKEQKKKEKKQKKK</sequence>
<feature type="domain" description="Secretion system C-terminal sorting" evidence="3">
    <location>
        <begin position="374"/>
        <end position="447"/>
    </location>
</feature>
<gene>
    <name evidence="4" type="ORF">KMW28_22395</name>
</gene>
<keyword evidence="5" id="KW-1185">Reference proteome</keyword>
<feature type="region of interest" description="Disordered" evidence="1">
    <location>
        <begin position="453"/>
        <end position="474"/>
    </location>
</feature>
<feature type="signal peptide" evidence="2">
    <location>
        <begin position="1"/>
        <end position="26"/>
    </location>
</feature>
<evidence type="ECO:0000313" key="4">
    <source>
        <dbReference type="EMBL" id="QWG05177.1"/>
    </source>
</evidence>
<reference evidence="4 5" key="1">
    <citation type="submission" date="2021-05" db="EMBL/GenBank/DDBJ databases">
        <title>Comparative genomic studies on the polysaccharide-degrading batcterial strains of the Flammeovirga genus.</title>
        <authorList>
            <person name="Zewei F."/>
            <person name="Zheng Z."/>
            <person name="Yu L."/>
            <person name="Ruyue G."/>
            <person name="Yanhong M."/>
            <person name="Yuanyuan C."/>
            <person name="Jingyan G."/>
            <person name="Wenjun H."/>
        </authorList>
    </citation>
    <scope>NUCLEOTIDE SEQUENCE [LARGE SCALE GENOMIC DNA]</scope>
    <source>
        <strain evidence="4 5">NBRC:100898</strain>
    </source>
</reference>
<dbReference type="InterPro" id="IPR026444">
    <property type="entry name" value="Secre_tail"/>
</dbReference>
<evidence type="ECO:0000259" key="3">
    <source>
        <dbReference type="Pfam" id="PF18962"/>
    </source>
</evidence>
<evidence type="ECO:0000256" key="2">
    <source>
        <dbReference type="SAM" id="SignalP"/>
    </source>
</evidence>
<organism evidence="4 5">
    <name type="scientific">Flammeovirga yaeyamensis</name>
    <dbReference type="NCBI Taxonomy" id="367791"/>
    <lineage>
        <taxon>Bacteria</taxon>
        <taxon>Pseudomonadati</taxon>
        <taxon>Bacteroidota</taxon>
        <taxon>Cytophagia</taxon>
        <taxon>Cytophagales</taxon>
        <taxon>Flammeovirgaceae</taxon>
        <taxon>Flammeovirga</taxon>
    </lineage>
</organism>
<dbReference type="AlphaFoldDB" id="A0AAX1ND70"/>
<dbReference type="KEGG" id="fya:KMW28_22395"/>
<accession>A0AAX1ND70</accession>
<evidence type="ECO:0000313" key="5">
    <source>
        <dbReference type="Proteomes" id="UP000678679"/>
    </source>
</evidence>
<dbReference type="NCBIfam" id="TIGR04183">
    <property type="entry name" value="Por_Secre_tail"/>
    <property type="match status" value="1"/>
</dbReference>
<dbReference type="EMBL" id="CP076133">
    <property type="protein sequence ID" value="QWG05177.1"/>
    <property type="molecule type" value="Genomic_DNA"/>
</dbReference>
<keyword evidence="2" id="KW-0732">Signal</keyword>
<evidence type="ECO:0000256" key="1">
    <source>
        <dbReference type="SAM" id="MobiDB-lite"/>
    </source>
</evidence>
<name>A0AAX1ND70_9BACT</name>
<feature type="compositionally biased region" description="Basic and acidic residues" evidence="1">
    <location>
        <begin position="456"/>
        <end position="466"/>
    </location>
</feature>
<dbReference type="RefSeq" id="WP_169662152.1">
    <property type="nucleotide sequence ID" value="NZ_CP076133.1"/>
</dbReference>
<dbReference type="Pfam" id="PF18962">
    <property type="entry name" value="Por_Secre_tail"/>
    <property type="match status" value="1"/>
</dbReference>
<feature type="chain" id="PRO_5043342857" evidence="2">
    <location>
        <begin position="27"/>
        <end position="474"/>
    </location>
</feature>